<keyword evidence="1" id="KW-1133">Transmembrane helix</keyword>
<dbReference type="RefSeq" id="WP_313324662.1">
    <property type="nucleotide sequence ID" value="NZ_CP134878.1"/>
</dbReference>
<dbReference type="KEGG" id="fcj:RN605_10645"/>
<evidence type="ECO:0000313" key="2">
    <source>
        <dbReference type="EMBL" id="WNM19749.1"/>
    </source>
</evidence>
<keyword evidence="1" id="KW-0472">Membrane</keyword>
<evidence type="ECO:0000313" key="4">
    <source>
        <dbReference type="Proteomes" id="UP001304515"/>
    </source>
</evidence>
<dbReference type="EMBL" id="CP134890">
    <property type="protein sequence ID" value="WNM21138.1"/>
    <property type="molecule type" value="Genomic_DNA"/>
</dbReference>
<gene>
    <name evidence="3" type="ORF">RN605_10645</name>
    <name evidence="2" type="ORF">RN608_03475</name>
</gene>
<keyword evidence="1" id="KW-0812">Transmembrane</keyword>
<organism evidence="2">
    <name type="scientific">Flavobacterium capsici</name>
    <dbReference type="NCBI Taxonomy" id="3075618"/>
    <lineage>
        <taxon>Bacteria</taxon>
        <taxon>Pseudomonadati</taxon>
        <taxon>Bacteroidota</taxon>
        <taxon>Flavobacteriia</taxon>
        <taxon>Flavobacteriales</taxon>
        <taxon>Flavobacteriaceae</taxon>
        <taxon>Flavobacterium</taxon>
    </lineage>
</organism>
<keyword evidence="4" id="KW-1185">Reference proteome</keyword>
<reference evidence="2 4" key="1">
    <citation type="submission" date="2023-09" db="EMBL/GenBank/DDBJ databases">
        <title>Flavobacterium sp. a novel bacteria isolate from Pepper rhizosphere.</title>
        <authorList>
            <person name="Peng Y."/>
            <person name="Lee J."/>
        </authorList>
    </citation>
    <scope>NUCLEOTIDE SEQUENCE</scope>
    <source>
        <strain evidence="2">PMR2A8</strain>
        <strain evidence="3 4">PMTSA4</strain>
    </source>
</reference>
<evidence type="ECO:0000256" key="1">
    <source>
        <dbReference type="SAM" id="Phobius"/>
    </source>
</evidence>
<sequence>MNIQEILVYISLGVAIGFLITKFIWKPKSKKKSGCDKDDCGCH</sequence>
<protein>
    <submittedName>
        <fullName evidence="2">FeoB-associated Cys-rich membrane protein</fullName>
    </submittedName>
</protein>
<accession>A0AA96EYR3</accession>
<accession>A0AA96EWL3</accession>
<evidence type="ECO:0000313" key="3">
    <source>
        <dbReference type="EMBL" id="WNM21138.1"/>
    </source>
</evidence>
<dbReference type="EMBL" id="CP134878">
    <property type="protein sequence ID" value="WNM19749.1"/>
    <property type="molecule type" value="Genomic_DNA"/>
</dbReference>
<dbReference type="Proteomes" id="UP001304515">
    <property type="component" value="Chromosome"/>
</dbReference>
<feature type="transmembrane region" description="Helical" evidence="1">
    <location>
        <begin position="6"/>
        <end position="25"/>
    </location>
</feature>
<dbReference type="AlphaFoldDB" id="A0AA96EWL3"/>
<proteinExistence type="predicted"/>
<name>A0AA96EWL3_9FLAO</name>